<reference evidence="3 4" key="1">
    <citation type="journal article" date="2013" name="Front. Plant Sci.">
        <title>The Reference Genome of the Halophytic Plant Eutrema salsugineum.</title>
        <authorList>
            <person name="Yang R."/>
            <person name="Jarvis D.E."/>
            <person name="Chen H."/>
            <person name="Beilstein M.A."/>
            <person name="Grimwood J."/>
            <person name="Jenkins J."/>
            <person name="Shu S."/>
            <person name="Prochnik S."/>
            <person name="Xin M."/>
            <person name="Ma C."/>
            <person name="Schmutz J."/>
            <person name="Wing R.A."/>
            <person name="Mitchell-Olds T."/>
            <person name="Schumaker K.S."/>
            <person name="Wang X."/>
        </authorList>
    </citation>
    <scope>NUCLEOTIDE SEQUENCE [LARGE SCALE GENOMIC DNA]</scope>
</reference>
<evidence type="ECO:0000256" key="1">
    <source>
        <dbReference type="ARBA" id="ARBA00023027"/>
    </source>
</evidence>
<dbReference type="PANTHER" id="PTHR11017:SF418">
    <property type="entry name" value="DISEASE RESISTANCE PROTEIN (TIR-NBS-LRR CLASS) FAMILY-RELATED"/>
    <property type="match status" value="1"/>
</dbReference>
<dbReference type="SUPFAM" id="SSF52540">
    <property type="entry name" value="P-loop containing nucleoside triphosphate hydrolases"/>
    <property type="match status" value="1"/>
</dbReference>
<organism evidence="3 4">
    <name type="scientific">Eutrema salsugineum</name>
    <name type="common">Saltwater cress</name>
    <name type="synonym">Sisymbrium salsugineum</name>
    <dbReference type="NCBI Taxonomy" id="72664"/>
    <lineage>
        <taxon>Eukaryota</taxon>
        <taxon>Viridiplantae</taxon>
        <taxon>Streptophyta</taxon>
        <taxon>Embryophyta</taxon>
        <taxon>Tracheophyta</taxon>
        <taxon>Spermatophyta</taxon>
        <taxon>Magnoliopsida</taxon>
        <taxon>eudicotyledons</taxon>
        <taxon>Gunneridae</taxon>
        <taxon>Pentapetalae</taxon>
        <taxon>rosids</taxon>
        <taxon>malvids</taxon>
        <taxon>Brassicales</taxon>
        <taxon>Brassicaceae</taxon>
        <taxon>Eutremeae</taxon>
        <taxon>Eutrema</taxon>
    </lineage>
</organism>
<keyword evidence="4" id="KW-1185">Reference proteome</keyword>
<dbReference type="EMBL" id="KI517464">
    <property type="protein sequence ID" value="ESQ43392.1"/>
    <property type="molecule type" value="Genomic_DNA"/>
</dbReference>
<dbReference type="Gramene" id="ESQ43392">
    <property type="protein sequence ID" value="ESQ43392"/>
    <property type="gene ID" value="EUTSA_v10015487mg"/>
</dbReference>
<accession>V4LLP9</accession>
<dbReference type="GO" id="GO:0006952">
    <property type="term" value="P:defense response"/>
    <property type="evidence" value="ECO:0007669"/>
    <property type="project" value="InterPro"/>
</dbReference>
<dbReference type="OMA" id="YNRIADQ"/>
<name>V4LLP9_EUTSA</name>
<dbReference type="InterPro" id="IPR003593">
    <property type="entry name" value="AAA+_ATPase"/>
</dbReference>
<dbReference type="Proteomes" id="UP000030689">
    <property type="component" value="Unassembled WGS sequence"/>
</dbReference>
<dbReference type="GO" id="GO:0043531">
    <property type="term" value="F:ADP binding"/>
    <property type="evidence" value="ECO:0007669"/>
    <property type="project" value="InterPro"/>
</dbReference>
<feature type="domain" description="AAA+ ATPase" evidence="2">
    <location>
        <begin position="126"/>
        <end position="269"/>
    </location>
</feature>
<dbReference type="AlphaFoldDB" id="V4LLP9"/>
<dbReference type="KEGG" id="eus:EUTSA_v10015487mg"/>
<dbReference type="SMART" id="SM00382">
    <property type="entry name" value="AAA"/>
    <property type="match status" value="1"/>
</dbReference>
<dbReference type="Pfam" id="PF00931">
    <property type="entry name" value="NB-ARC"/>
    <property type="match status" value="1"/>
</dbReference>
<dbReference type="CDD" id="cd00009">
    <property type="entry name" value="AAA"/>
    <property type="match status" value="1"/>
</dbReference>
<evidence type="ECO:0000313" key="3">
    <source>
        <dbReference type="EMBL" id="ESQ43392.1"/>
    </source>
</evidence>
<evidence type="ECO:0000313" key="4">
    <source>
        <dbReference type="Proteomes" id="UP000030689"/>
    </source>
</evidence>
<dbReference type="Gene3D" id="3.40.50.300">
    <property type="entry name" value="P-loop containing nucleotide triphosphate hydrolases"/>
    <property type="match status" value="1"/>
</dbReference>
<dbReference type="InterPro" id="IPR042197">
    <property type="entry name" value="Apaf_helical"/>
</dbReference>
<feature type="non-terminal residue" evidence="3">
    <location>
        <position position="340"/>
    </location>
</feature>
<dbReference type="InterPro" id="IPR027417">
    <property type="entry name" value="P-loop_NTPase"/>
</dbReference>
<protein>
    <recommendedName>
        <fullName evidence="2">AAA+ ATPase domain-containing protein</fullName>
    </recommendedName>
</protein>
<dbReference type="InterPro" id="IPR002182">
    <property type="entry name" value="NB-ARC"/>
</dbReference>
<evidence type="ECO:0000259" key="2">
    <source>
        <dbReference type="SMART" id="SM00382"/>
    </source>
</evidence>
<dbReference type="InterPro" id="IPR044974">
    <property type="entry name" value="Disease_R_plants"/>
</dbReference>
<proteinExistence type="predicted"/>
<keyword evidence="1" id="KW-0520">NAD</keyword>
<sequence>MQQTPTIQMQQTPTIWSIASLVAFNKTSPEASFLEPSFNTLISFTKPPSNDGERWSQALEDVGYITGKVCLDRKYEVRKLPMLTKAVADKLKFLRYKDYAKMVGLKAHLTKLVSLLHLEQIFHDDEFRMFGISGPSGIGKTTIARALHILLTNRFDLTCFMENMKGSNDSDLDDYGLKRRIQDQLFSDGLNEYDTKIYRGREIFDEFSVSHSKHLIILDDVDDIKQLEALANMSWLRSGTRVIVITDNEELLQQHGINITYHVGFPSDEEALEILCRYAFEQSSPPYGFEDLMKSVTSLCCKLPLGLRVVGSSLLGKNEEEWKEIVQRLETIPEHLDIEQ</sequence>
<dbReference type="Gene3D" id="1.10.8.430">
    <property type="entry name" value="Helical domain of apoptotic protease-activating factors"/>
    <property type="match status" value="1"/>
</dbReference>
<dbReference type="PRINTS" id="PR00364">
    <property type="entry name" value="DISEASERSIST"/>
</dbReference>
<gene>
    <name evidence="3" type="ORF">EUTSA_v10015487mg</name>
</gene>
<dbReference type="PANTHER" id="PTHR11017">
    <property type="entry name" value="LEUCINE-RICH REPEAT-CONTAINING PROTEIN"/>
    <property type="match status" value="1"/>
</dbReference>